<dbReference type="Pfam" id="PF01490">
    <property type="entry name" value="Aa_trans"/>
    <property type="match status" value="1"/>
</dbReference>
<evidence type="ECO:0000313" key="9">
    <source>
        <dbReference type="EMBL" id="KAE8698758.1"/>
    </source>
</evidence>
<feature type="domain" description="Amino acid transporter transmembrane" evidence="8">
    <location>
        <begin position="33"/>
        <end position="298"/>
    </location>
</feature>
<dbReference type="GO" id="GO:0006865">
    <property type="term" value="P:amino acid transport"/>
    <property type="evidence" value="ECO:0007669"/>
    <property type="project" value="UniProtKB-KW"/>
</dbReference>
<evidence type="ECO:0000256" key="5">
    <source>
        <dbReference type="ARBA" id="ARBA00022989"/>
    </source>
</evidence>
<evidence type="ECO:0000256" key="3">
    <source>
        <dbReference type="ARBA" id="ARBA00022692"/>
    </source>
</evidence>
<evidence type="ECO:0000313" key="10">
    <source>
        <dbReference type="Proteomes" id="UP000436088"/>
    </source>
</evidence>
<comment type="caution">
    <text evidence="9">The sequence shown here is derived from an EMBL/GenBank/DDBJ whole genome shotgun (WGS) entry which is preliminary data.</text>
</comment>
<evidence type="ECO:0000256" key="4">
    <source>
        <dbReference type="ARBA" id="ARBA00022970"/>
    </source>
</evidence>
<protein>
    <submittedName>
        <fullName evidence="9">Lysine histidine transporter-like 8</fullName>
    </submittedName>
</protein>
<keyword evidence="6 7" id="KW-0472">Membrane</keyword>
<keyword evidence="10" id="KW-1185">Reference proteome</keyword>
<gene>
    <name evidence="9" type="ORF">F3Y22_tig00110597pilonHSYRG00795</name>
</gene>
<organism evidence="9 10">
    <name type="scientific">Hibiscus syriacus</name>
    <name type="common">Rose of Sharon</name>
    <dbReference type="NCBI Taxonomy" id="106335"/>
    <lineage>
        <taxon>Eukaryota</taxon>
        <taxon>Viridiplantae</taxon>
        <taxon>Streptophyta</taxon>
        <taxon>Embryophyta</taxon>
        <taxon>Tracheophyta</taxon>
        <taxon>Spermatophyta</taxon>
        <taxon>Magnoliopsida</taxon>
        <taxon>eudicotyledons</taxon>
        <taxon>Gunneridae</taxon>
        <taxon>Pentapetalae</taxon>
        <taxon>rosids</taxon>
        <taxon>malvids</taxon>
        <taxon>Malvales</taxon>
        <taxon>Malvaceae</taxon>
        <taxon>Malvoideae</taxon>
        <taxon>Hibiscus</taxon>
    </lineage>
</organism>
<sequence>MIYYSVGSPIRRALKLTRLDPHYAWLPITESRNGNAYYAAFHTLCSGIGIQALVLPVAFTILGWSWGVITLTLGFIWQLYTLYLLVQLHESTETGMRYSRYLQLCGAAFGERLTNWLAMFPIKYLSAGTCVTLIIIGASSCQLFFDTLSGGTCSAHPPTTVEWYLIFTSATVLLSQLPNLNSIAGVSLVGAITAIGYCTLIWVVSLAEGRMPGVSHNPVRGRTEVIRIFDVLNALGIVAFAFRGHDLILEIQATMPSDEKHPFRVPMWKGVKVAYTLVAMCLFPLAIVGYWAYGQMIPADGGMLTALFAFHGQNTSEFIPMVAPSNFPSFVWLHMLLRGGGDPLLVKLRRSRRRDIGAGDLSLSMFMWLKIKKPKVFGPR</sequence>
<evidence type="ECO:0000259" key="8">
    <source>
        <dbReference type="Pfam" id="PF01490"/>
    </source>
</evidence>
<keyword evidence="5 7" id="KW-1133">Transmembrane helix</keyword>
<feature type="transmembrane region" description="Helical" evidence="7">
    <location>
        <begin position="36"/>
        <end position="58"/>
    </location>
</feature>
<evidence type="ECO:0000256" key="7">
    <source>
        <dbReference type="SAM" id="Phobius"/>
    </source>
</evidence>
<evidence type="ECO:0000256" key="1">
    <source>
        <dbReference type="ARBA" id="ARBA00004370"/>
    </source>
</evidence>
<feature type="transmembrane region" description="Helical" evidence="7">
    <location>
        <begin position="273"/>
        <end position="293"/>
    </location>
</feature>
<proteinExistence type="predicted"/>
<evidence type="ECO:0000256" key="6">
    <source>
        <dbReference type="ARBA" id="ARBA00023136"/>
    </source>
</evidence>
<feature type="transmembrane region" description="Helical" evidence="7">
    <location>
        <begin position="183"/>
        <end position="204"/>
    </location>
</feature>
<evidence type="ECO:0000256" key="2">
    <source>
        <dbReference type="ARBA" id="ARBA00022448"/>
    </source>
</evidence>
<accession>A0A6A3A3I7</accession>
<feature type="transmembrane region" description="Helical" evidence="7">
    <location>
        <begin position="64"/>
        <end position="86"/>
    </location>
</feature>
<reference evidence="9" key="1">
    <citation type="submission" date="2019-09" db="EMBL/GenBank/DDBJ databases">
        <title>Draft genome information of white flower Hibiscus syriacus.</title>
        <authorList>
            <person name="Kim Y.-M."/>
        </authorList>
    </citation>
    <scope>NUCLEOTIDE SEQUENCE [LARGE SCALE GENOMIC DNA]</scope>
    <source>
        <strain evidence="9">YM2019G1</strain>
    </source>
</reference>
<comment type="subcellular location">
    <subcellularLocation>
        <location evidence="1">Membrane</location>
    </subcellularLocation>
</comment>
<name>A0A6A3A3I7_HIBSY</name>
<keyword evidence="3 7" id="KW-0812">Transmembrane</keyword>
<dbReference type="PANTHER" id="PTHR48017">
    <property type="entry name" value="OS05G0424000 PROTEIN-RELATED"/>
    <property type="match status" value="1"/>
</dbReference>
<feature type="transmembrane region" description="Helical" evidence="7">
    <location>
        <begin position="124"/>
        <end position="145"/>
    </location>
</feature>
<dbReference type="GO" id="GO:0016020">
    <property type="term" value="C:membrane"/>
    <property type="evidence" value="ECO:0007669"/>
    <property type="project" value="UniProtKB-SubCell"/>
</dbReference>
<dbReference type="Proteomes" id="UP000436088">
    <property type="component" value="Unassembled WGS sequence"/>
</dbReference>
<dbReference type="InterPro" id="IPR013057">
    <property type="entry name" value="AA_transpt_TM"/>
</dbReference>
<dbReference type="AlphaFoldDB" id="A0A6A3A3I7"/>
<keyword evidence="2" id="KW-0813">Transport</keyword>
<keyword evidence="4" id="KW-0029">Amino-acid transport</keyword>
<dbReference type="EMBL" id="VEPZ02001044">
    <property type="protein sequence ID" value="KAE8698758.1"/>
    <property type="molecule type" value="Genomic_DNA"/>
</dbReference>